<evidence type="ECO:0000313" key="1">
    <source>
        <dbReference type="EMBL" id="GEP61169.1"/>
    </source>
</evidence>
<accession>A0A512NQF7</accession>
<reference evidence="1 2" key="1">
    <citation type="submission" date="2019-07" db="EMBL/GenBank/DDBJ databases">
        <title>Whole genome shotgun sequence of Reyranella soli NBRC 108950.</title>
        <authorList>
            <person name="Hosoyama A."/>
            <person name="Uohara A."/>
            <person name="Ohji S."/>
            <person name="Ichikawa N."/>
        </authorList>
    </citation>
    <scope>NUCLEOTIDE SEQUENCE [LARGE SCALE GENOMIC DNA]</scope>
    <source>
        <strain evidence="1 2">NBRC 108950</strain>
    </source>
</reference>
<keyword evidence="2" id="KW-1185">Reference proteome</keyword>
<organism evidence="1 2">
    <name type="scientific">Reyranella soli</name>
    <dbReference type="NCBI Taxonomy" id="1230389"/>
    <lineage>
        <taxon>Bacteria</taxon>
        <taxon>Pseudomonadati</taxon>
        <taxon>Pseudomonadota</taxon>
        <taxon>Alphaproteobacteria</taxon>
        <taxon>Hyphomicrobiales</taxon>
        <taxon>Reyranellaceae</taxon>
        <taxon>Reyranella</taxon>
    </lineage>
</organism>
<name>A0A512NQF7_9HYPH</name>
<protein>
    <submittedName>
        <fullName evidence="1">Uncharacterized protein</fullName>
    </submittedName>
</protein>
<proteinExistence type="predicted"/>
<dbReference type="EMBL" id="BKAJ01000204">
    <property type="protein sequence ID" value="GEP61169.1"/>
    <property type="molecule type" value="Genomic_DNA"/>
</dbReference>
<dbReference type="Proteomes" id="UP000321058">
    <property type="component" value="Unassembled WGS sequence"/>
</dbReference>
<sequence>MRRQGLALGNEPQDSKPDLAEPFAICSHTNVYIDVALPTEPELCADVGEISTEATAWILTGPASTGNLQTTLVFMDH</sequence>
<dbReference type="AlphaFoldDB" id="A0A512NQF7"/>
<comment type="caution">
    <text evidence="1">The sequence shown here is derived from an EMBL/GenBank/DDBJ whole genome shotgun (WGS) entry which is preliminary data.</text>
</comment>
<gene>
    <name evidence="1" type="ORF">RSO01_83350</name>
</gene>
<evidence type="ECO:0000313" key="2">
    <source>
        <dbReference type="Proteomes" id="UP000321058"/>
    </source>
</evidence>